<evidence type="ECO:0000313" key="5">
    <source>
        <dbReference type="EMBL" id="SFG44986.1"/>
    </source>
</evidence>
<evidence type="ECO:0000259" key="4">
    <source>
        <dbReference type="Pfam" id="PF20177"/>
    </source>
</evidence>
<dbReference type="Pfam" id="PF20177">
    <property type="entry name" value="DUF6542"/>
    <property type="match status" value="1"/>
</dbReference>
<evidence type="ECO:0000256" key="1">
    <source>
        <dbReference type="SAM" id="Coils"/>
    </source>
</evidence>
<sequence length="231" mass="25868">MWAGPAIIAAALLTGLLISLGMHAFGWPYLVCFILSALLTTLFVQARGLFITVSSVPILFGIITPITAWSVSRAISLNAGPRFSTTAIISAIYPMVQHFPVLCGTTIACVVLAILRLWLLKRQQKLKEKALLEARRRDQAAERRNLETAGRARRAVEGAPNELSVEELVRRNREARERARSTTRVSYVDRALSPDSDLRAARAERTQRYGRRYQEQAHPRRRSLGDDLYQG</sequence>
<keyword evidence="6" id="KW-1185">Reference proteome</keyword>
<keyword evidence="3" id="KW-1133">Transmembrane helix</keyword>
<dbReference type="Proteomes" id="UP000199065">
    <property type="component" value="Unassembled WGS sequence"/>
</dbReference>
<feature type="transmembrane region" description="Helical" evidence="3">
    <location>
        <begin position="56"/>
        <end position="75"/>
    </location>
</feature>
<dbReference type="InterPro" id="IPR046672">
    <property type="entry name" value="DUF6542"/>
</dbReference>
<feature type="coiled-coil region" evidence="1">
    <location>
        <begin position="129"/>
        <end position="185"/>
    </location>
</feature>
<gene>
    <name evidence="5" type="ORF">SAMN05660282_00939</name>
</gene>
<dbReference type="AlphaFoldDB" id="A0A1I2S4L2"/>
<reference evidence="5 6" key="1">
    <citation type="submission" date="2016-10" db="EMBL/GenBank/DDBJ databases">
        <authorList>
            <person name="de Groot N.N."/>
        </authorList>
    </citation>
    <scope>NUCLEOTIDE SEQUENCE [LARGE SCALE GENOMIC DNA]</scope>
    <source>
        <strain>J11</strain>
        <strain evidence="6">PG 39</strain>
    </source>
</reference>
<keyword evidence="3" id="KW-0472">Membrane</keyword>
<accession>A0A1I2S4L2</accession>
<evidence type="ECO:0000313" key="6">
    <source>
        <dbReference type="Proteomes" id="UP000199065"/>
    </source>
</evidence>
<feature type="transmembrane region" description="Helical" evidence="3">
    <location>
        <begin position="27"/>
        <end position="44"/>
    </location>
</feature>
<protein>
    <recommendedName>
        <fullName evidence="4">DUF6542 domain-containing protein</fullName>
    </recommendedName>
</protein>
<feature type="region of interest" description="Disordered" evidence="2">
    <location>
        <begin position="206"/>
        <end position="231"/>
    </location>
</feature>
<organism evidence="5 6">
    <name type="scientific">Corynebacterium spheniscorum</name>
    <dbReference type="NCBI Taxonomy" id="185761"/>
    <lineage>
        <taxon>Bacteria</taxon>
        <taxon>Bacillati</taxon>
        <taxon>Actinomycetota</taxon>
        <taxon>Actinomycetes</taxon>
        <taxon>Mycobacteriales</taxon>
        <taxon>Corynebacteriaceae</taxon>
        <taxon>Corynebacterium</taxon>
    </lineage>
</organism>
<name>A0A1I2S4L2_9CORY</name>
<keyword evidence="3" id="KW-0812">Transmembrane</keyword>
<feature type="transmembrane region" description="Helical" evidence="3">
    <location>
        <begin position="95"/>
        <end position="119"/>
    </location>
</feature>
<keyword evidence="1" id="KW-0175">Coiled coil</keyword>
<feature type="compositionally biased region" description="Basic and acidic residues" evidence="2">
    <location>
        <begin position="206"/>
        <end position="218"/>
    </location>
</feature>
<proteinExistence type="predicted"/>
<evidence type="ECO:0000256" key="2">
    <source>
        <dbReference type="SAM" id="MobiDB-lite"/>
    </source>
</evidence>
<dbReference type="EMBL" id="FOPJ01000004">
    <property type="protein sequence ID" value="SFG44986.1"/>
    <property type="molecule type" value="Genomic_DNA"/>
</dbReference>
<feature type="domain" description="DUF6542" evidence="4">
    <location>
        <begin position="2"/>
        <end position="122"/>
    </location>
</feature>
<evidence type="ECO:0000256" key="3">
    <source>
        <dbReference type="SAM" id="Phobius"/>
    </source>
</evidence>